<keyword evidence="2" id="KW-1185">Reference proteome</keyword>
<dbReference type="AlphaFoldDB" id="A0A285GBD9"/>
<evidence type="ECO:0000313" key="1">
    <source>
        <dbReference type="EMBL" id="SNY20887.1"/>
    </source>
</evidence>
<dbReference type="Proteomes" id="UP000219573">
    <property type="component" value="Unassembled WGS sequence"/>
</dbReference>
<reference evidence="2" key="1">
    <citation type="submission" date="2017-09" db="EMBL/GenBank/DDBJ databases">
        <authorList>
            <person name="Varghese N."/>
            <person name="Submissions S."/>
        </authorList>
    </citation>
    <scope>NUCLEOTIDE SEQUENCE [LARGE SCALE GENOMIC DNA]</scope>
    <source>
        <strain evidence="2">MSL47</strain>
    </source>
</reference>
<protein>
    <submittedName>
        <fullName evidence="1">Uncharacterized protein</fullName>
    </submittedName>
</protein>
<name>A0A285GBD9_9FIRM</name>
<dbReference type="RefSeq" id="WP_097017082.1">
    <property type="nucleotide sequence ID" value="NZ_OBDZ01000006.1"/>
</dbReference>
<dbReference type="OrthoDB" id="9901037at2"/>
<sequence length="179" mass="20877">MSKLFKKLFKSNVIKCSEVADELIKLIREESDKKLAVLNLTNTRESDFDFILNCSYFFSYLLATRNNDININSAAIENITHNFATYIVDYYIKQYNLKGDTDEYLNKLYKETKALINFYENSNEKRKLNSIKKVAKKLIAPLEDNNSTKSDLLSNLIIHNMTLSQDYLLNISRRYSLAN</sequence>
<accession>A0A285GBD9</accession>
<gene>
    <name evidence="1" type="ORF">SAMN06265827_10651</name>
</gene>
<dbReference type="EMBL" id="OBDZ01000006">
    <property type="protein sequence ID" value="SNY20887.1"/>
    <property type="molecule type" value="Genomic_DNA"/>
</dbReference>
<evidence type="ECO:0000313" key="2">
    <source>
        <dbReference type="Proteomes" id="UP000219573"/>
    </source>
</evidence>
<organism evidence="1 2">
    <name type="scientific">Orenia metallireducens</name>
    <dbReference type="NCBI Taxonomy" id="1413210"/>
    <lineage>
        <taxon>Bacteria</taxon>
        <taxon>Bacillati</taxon>
        <taxon>Bacillota</taxon>
        <taxon>Clostridia</taxon>
        <taxon>Halanaerobiales</taxon>
        <taxon>Halobacteroidaceae</taxon>
        <taxon>Orenia</taxon>
    </lineage>
</organism>
<proteinExistence type="predicted"/>